<evidence type="ECO:0000313" key="4">
    <source>
        <dbReference type="EMBL" id="QJH97275.1"/>
    </source>
</evidence>
<dbReference type="EMBL" id="MT141416">
    <property type="protein sequence ID" value="QJA60656.1"/>
    <property type="molecule type" value="Genomic_DNA"/>
</dbReference>
<name>A0A6H1ZGF1_9ZZZZ</name>
<evidence type="ECO:0000313" key="1">
    <source>
        <dbReference type="EMBL" id="QJA46634.1"/>
    </source>
</evidence>
<sequence>MATEQIKDVSINDFSSGVYDDTSVGDSVMPTNALRRGVNVVFGRPRGAISQRYGTTVLGDQAGASDADITGVYNFRSSNSSYNKLLCSSNTVIRYLNGATWTNTVTGLTTGLKTRFVTFLDHVAILNGTDAVQSWSGTGAWTTTAGPLDVANFPKTKVAVLMNGRVLAIGNSTYPAQIYESSIASGGAVSWTSGNRQTQVYTNDGNGDLISAVSNGRVTMLFKQRAQYRYDGNSLQFIAPIGTTSHESVVTDDEGVSYFFGQGASSVGFYATSGGFPKKISRPVQKWVEAIDPTFYDDIAGYTDGTSVCWSIGSVSIDGITYTNAGVVYNTADRTWSCTNHADRFLVYSQYIDSTGAVTVLGGDADGYIQTIGSGNTDNGTAISSEIETGPLFFGSRGRSKYLDQVLTHVTDIQGMEISMKVDGIIRPIGGVTAKNTLFDSLDLRGRKFNMLISCTNSLTPFIFEGFTFPGVQDEGLVF</sequence>
<proteinExistence type="predicted"/>
<evidence type="ECO:0000313" key="3">
    <source>
        <dbReference type="EMBL" id="QJA81561.1"/>
    </source>
</evidence>
<dbReference type="EMBL" id="MT144680">
    <property type="protein sequence ID" value="QJH97275.1"/>
    <property type="molecule type" value="Genomic_DNA"/>
</dbReference>
<organism evidence="1">
    <name type="scientific">viral metagenome</name>
    <dbReference type="NCBI Taxonomy" id="1070528"/>
    <lineage>
        <taxon>unclassified sequences</taxon>
        <taxon>metagenomes</taxon>
        <taxon>organismal metagenomes</taxon>
    </lineage>
</organism>
<dbReference type="EMBL" id="MT142463">
    <property type="protein sequence ID" value="QJA81561.1"/>
    <property type="molecule type" value="Genomic_DNA"/>
</dbReference>
<protein>
    <submittedName>
        <fullName evidence="1">Uncharacterized protein</fullName>
    </submittedName>
</protein>
<evidence type="ECO:0000313" key="2">
    <source>
        <dbReference type="EMBL" id="QJA60656.1"/>
    </source>
</evidence>
<dbReference type="EMBL" id="MT144017">
    <property type="protein sequence ID" value="QJA46634.1"/>
    <property type="molecule type" value="Genomic_DNA"/>
</dbReference>
<gene>
    <name evidence="3" type="ORF">MM415A00523_0011</name>
    <name evidence="2" type="ORF">MM415B01077_0009</name>
    <name evidence="1" type="ORF">TM448A00481_0010</name>
    <name evidence="4" type="ORF">TM448B00967_0004</name>
</gene>
<reference evidence="1" key="1">
    <citation type="submission" date="2020-03" db="EMBL/GenBank/DDBJ databases">
        <title>The deep terrestrial virosphere.</title>
        <authorList>
            <person name="Holmfeldt K."/>
            <person name="Nilsson E."/>
            <person name="Simone D."/>
            <person name="Lopez-Fernandez M."/>
            <person name="Wu X."/>
            <person name="de Brujin I."/>
            <person name="Lundin D."/>
            <person name="Andersson A."/>
            <person name="Bertilsson S."/>
            <person name="Dopson M."/>
        </authorList>
    </citation>
    <scope>NUCLEOTIDE SEQUENCE</scope>
    <source>
        <strain evidence="3">MM415A00523</strain>
        <strain evidence="2">MM415B01077</strain>
        <strain evidence="1">TM448A00481</strain>
        <strain evidence="4">TM448B00967</strain>
    </source>
</reference>
<dbReference type="AlphaFoldDB" id="A0A6H1ZGF1"/>
<accession>A0A6H1ZGF1</accession>